<comment type="caution">
    <text evidence="2">The sequence shown here is derived from an EMBL/GenBank/DDBJ whole genome shotgun (WGS) entry which is preliminary data.</text>
</comment>
<accession>A0A3N6LZW6</accession>
<feature type="region of interest" description="Disordered" evidence="1">
    <location>
        <begin position="17"/>
        <end position="76"/>
    </location>
</feature>
<feature type="compositionally biased region" description="Basic and acidic residues" evidence="1">
    <location>
        <begin position="20"/>
        <end position="30"/>
    </location>
</feature>
<sequence length="76" mass="8667">MRPWFIIPDGALFKQSEATRSAEKRARMGFESENTQPIEARSCDRGSNPGRCIRPRNGVTKGEPTLWAPMTNEPWF</sequence>
<gene>
    <name evidence="2" type="ORF">EA462_10750</name>
</gene>
<name>A0A3N6LZW6_9EURY</name>
<protein>
    <submittedName>
        <fullName evidence="2">Uncharacterized protein</fullName>
    </submittedName>
</protein>
<dbReference type="EMBL" id="REFY01000004">
    <property type="protein sequence ID" value="RQG88870.1"/>
    <property type="molecule type" value="Genomic_DNA"/>
</dbReference>
<evidence type="ECO:0000256" key="1">
    <source>
        <dbReference type="SAM" id="MobiDB-lite"/>
    </source>
</evidence>
<proteinExistence type="predicted"/>
<evidence type="ECO:0000313" key="3">
    <source>
        <dbReference type="Proteomes" id="UP000273828"/>
    </source>
</evidence>
<evidence type="ECO:0000313" key="2">
    <source>
        <dbReference type="EMBL" id="RQG88870.1"/>
    </source>
</evidence>
<keyword evidence="3" id="KW-1185">Reference proteome</keyword>
<dbReference type="AlphaFoldDB" id="A0A3N6LZW6"/>
<dbReference type="Proteomes" id="UP000273828">
    <property type="component" value="Unassembled WGS sequence"/>
</dbReference>
<reference evidence="2 3" key="1">
    <citation type="submission" date="2018-10" db="EMBL/GenBank/DDBJ databases">
        <title>Natrarchaeobius chitinivorans gen. nov., sp. nov., and Natrarchaeobius haloalkaliphilus sp. nov., alkaliphilic, chitin-utilizing haloarchaea from hypersaline alkaline lakes.</title>
        <authorList>
            <person name="Sorokin D.Y."/>
            <person name="Elcheninov A.G."/>
            <person name="Kostrikina N.A."/>
            <person name="Bale N.J."/>
            <person name="Sinninghe Damste J.S."/>
            <person name="Khijniak T.V."/>
            <person name="Kublanov I.V."/>
            <person name="Toshchakov S.V."/>
        </authorList>
    </citation>
    <scope>NUCLEOTIDE SEQUENCE [LARGE SCALE GENOMIC DNA]</scope>
    <source>
        <strain evidence="2 3">AArcht-Sl</strain>
    </source>
</reference>
<organism evidence="2 3">
    <name type="scientific">Natrarchaeobius halalkaliphilus</name>
    <dbReference type="NCBI Taxonomy" id="1679091"/>
    <lineage>
        <taxon>Archaea</taxon>
        <taxon>Methanobacteriati</taxon>
        <taxon>Methanobacteriota</taxon>
        <taxon>Stenosarchaea group</taxon>
        <taxon>Halobacteria</taxon>
        <taxon>Halobacteriales</taxon>
        <taxon>Natrialbaceae</taxon>
        <taxon>Natrarchaeobius</taxon>
    </lineage>
</organism>